<feature type="region of interest" description="Disordered" evidence="1">
    <location>
        <begin position="1"/>
        <end position="48"/>
    </location>
</feature>
<dbReference type="EMBL" id="JAGTPG010000001">
    <property type="protein sequence ID" value="MBR8638884.1"/>
    <property type="molecule type" value="Genomic_DNA"/>
</dbReference>
<gene>
    <name evidence="3" type="ORF">KEF29_05015</name>
</gene>
<dbReference type="PANTHER" id="PTHR34219">
    <property type="entry name" value="IRON-REGULATED INNER MEMBRANE PROTEIN-RELATED"/>
    <property type="match status" value="1"/>
</dbReference>
<evidence type="ECO:0000256" key="1">
    <source>
        <dbReference type="SAM" id="MobiDB-lite"/>
    </source>
</evidence>
<organism evidence="3 4">
    <name type="scientific">Streptomyces tuirus</name>
    <dbReference type="NCBI Taxonomy" id="68278"/>
    <lineage>
        <taxon>Bacteria</taxon>
        <taxon>Bacillati</taxon>
        <taxon>Actinomycetota</taxon>
        <taxon>Actinomycetes</taxon>
        <taxon>Kitasatosporales</taxon>
        <taxon>Streptomycetaceae</taxon>
        <taxon>Streptomyces</taxon>
    </lineage>
</organism>
<dbReference type="InterPro" id="IPR005625">
    <property type="entry name" value="PepSY-ass_TM"/>
</dbReference>
<feature type="region of interest" description="Disordered" evidence="1">
    <location>
        <begin position="204"/>
        <end position="230"/>
    </location>
</feature>
<accession>A0A941FA86</accession>
<keyword evidence="2" id="KW-0812">Transmembrane</keyword>
<feature type="compositionally biased region" description="Basic and acidic residues" evidence="1">
    <location>
        <begin position="214"/>
        <end position="229"/>
    </location>
</feature>
<evidence type="ECO:0000313" key="3">
    <source>
        <dbReference type="EMBL" id="MBR8638884.1"/>
    </source>
</evidence>
<keyword evidence="4" id="KW-1185">Reference proteome</keyword>
<comment type="caution">
    <text evidence="3">The sequence shown here is derived from an EMBL/GenBank/DDBJ whole genome shotgun (WGS) entry which is preliminary data.</text>
</comment>
<keyword evidence="2" id="KW-1133">Transmembrane helix</keyword>
<name>A0A941FA86_9ACTN</name>
<evidence type="ECO:0000313" key="4">
    <source>
        <dbReference type="Proteomes" id="UP000682308"/>
    </source>
</evidence>
<dbReference type="PANTHER" id="PTHR34219:SF1">
    <property type="entry name" value="PEPSY DOMAIN-CONTAINING PROTEIN"/>
    <property type="match status" value="1"/>
</dbReference>
<reference evidence="3 4" key="1">
    <citation type="submission" date="2021-04" db="EMBL/GenBank/DDBJ databases">
        <title>Characterization of the biosynthetic gene cluster of new lipopeptides with antitumor activity in the genome of the marine Streptomyces PHM034.</title>
        <authorList>
            <person name="Ceniceros A."/>
            <person name="Canedo L."/>
            <person name="Mendez C."/>
            <person name="Olano C."/>
            <person name="Schleissner C."/>
            <person name="Cuevas C."/>
            <person name="De La Calle F."/>
            <person name="Salas J.A."/>
        </authorList>
    </citation>
    <scope>NUCLEOTIDE SEQUENCE [LARGE SCALE GENOMIC DNA]</scope>
    <source>
        <strain evidence="3 4">PHM034</strain>
    </source>
</reference>
<dbReference type="Pfam" id="PF03929">
    <property type="entry name" value="PepSY_TM"/>
    <property type="match status" value="1"/>
</dbReference>
<feature type="transmembrane region" description="Helical" evidence="2">
    <location>
        <begin position="62"/>
        <end position="85"/>
    </location>
</feature>
<evidence type="ECO:0000256" key="2">
    <source>
        <dbReference type="SAM" id="Phobius"/>
    </source>
</evidence>
<protein>
    <submittedName>
        <fullName evidence="3">PepSY domain-containing protein</fullName>
    </submittedName>
</protein>
<feature type="compositionally biased region" description="Basic and acidic residues" evidence="1">
    <location>
        <begin position="1"/>
        <end position="10"/>
    </location>
</feature>
<dbReference type="Proteomes" id="UP000682308">
    <property type="component" value="Unassembled WGS sequence"/>
</dbReference>
<sequence length="247" mass="25789">MSVNSERPDLPEPDGSVGESTEAAAAATAGTAAATAATTAPPTAASARQPQGFGALLTRLHFYAGVMVAPFLLVAAVIGLLYAFTPQLDSLVYGKELTVARTGGSALSLSDQVARASAEHPEGTLTAVRPGSGESTTQVDFALPELGETAHTVYVDLYTGEVTGQLTTWWTATPPALLGRRGALRRAVRGQPCRAFLGPFAPWSTRTTGKAGHKAGDQRRSRVDEESAHCRRAQARLSAGSFEAIRQ</sequence>
<keyword evidence="2" id="KW-0472">Membrane</keyword>
<feature type="compositionally biased region" description="Low complexity" evidence="1">
    <location>
        <begin position="18"/>
        <end position="47"/>
    </location>
</feature>
<dbReference type="AlphaFoldDB" id="A0A941FA86"/>
<proteinExistence type="predicted"/>